<dbReference type="PRINTS" id="PR01338">
    <property type="entry name" value="TYPE3OMKPROT"/>
</dbReference>
<keyword evidence="3" id="KW-0813">Transport</keyword>
<dbReference type="AlphaFoldDB" id="G2J8Y9"/>
<proteinExistence type="inferred from homology"/>
<organism evidence="12 13">
    <name type="scientific">Candidatus Glomeribacter gigasporarum BEG34</name>
    <dbReference type="NCBI Taxonomy" id="1070319"/>
    <lineage>
        <taxon>Bacteria</taxon>
        <taxon>Pseudomonadati</taxon>
        <taxon>Pseudomonadota</taxon>
        <taxon>Betaproteobacteria</taxon>
        <taxon>Burkholderiales</taxon>
        <taxon>Burkholderiaceae</taxon>
        <taxon>Candidatus Glomeribacter</taxon>
    </lineage>
</organism>
<dbReference type="eggNOG" id="COG4669">
    <property type="taxonomic scope" value="Bacteria"/>
</dbReference>
<evidence type="ECO:0000256" key="7">
    <source>
        <dbReference type="ARBA" id="ARBA00023139"/>
    </source>
</evidence>
<keyword evidence="9 10" id="KW-0449">Lipoprotein</keyword>
<dbReference type="PANTHER" id="PTHR30046:SF3">
    <property type="entry name" value="SECRETION SYSTEM APPARATUS LIPOPROTEIN SSAJ"/>
    <property type="match status" value="1"/>
</dbReference>
<dbReference type="Gene3D" id="3.30.300.30">
    <property type="match status" value="1"/>
</dbReference>
<dbReference type="InterPro" id="IPR006182">
    <property type="entry name" value="FliF_N_dom"/>
</dbReference>
<keyword evidence="10" id="KW-0812">Transmembrane</keyword>
<dbReference type="Gene3D" id="3.30.70.1530">
    <property type="entry name" value="Hypothetical protein rpa1041"/>
    <property type="match status" value="1"/>
</dbReference>
<keyword evidence="7 10" id="KW-0564">Palmitate</keyword>
<dbReference type="Proteomes" id="UP000054051">
    <property type="component" value="Unassembled WGS sequence"/>
</dbReference>
<keyword evidence="5" id="KW-0653">Protein transport</keyword>
<comment type="similarity">
    <text evidence="2 10">Belongs to the YscJ lipoprotein family.</text>
</comment>
<reference evidence="12 13" key="1">
    <citation type="submission" date="2011-08" db="EMBL/GenBank/DDBJ databases">
        <title>The genome of the obligate endobacterium of an arbuscular mycorrhizal fungus reveals an interphylum network of nutritional interactions.</title>
        <authorList>
            <person name="Ghignone S."/>
            <person name="Salvioli A."/>
            <person name="Anca I."/>
            <person name="Lumini E."/>
            <person name="Ortu G."/>
            <person name="Petiti L."/>
            <person name="Cruveiller S."/>
            <person name="Bianciotto V."/>
            <person name="Piffanelli P."/>
            <person name="Lanfranco L."/>
            <person name="Bonfante P."/>
        </authorList>
    </citation>
    <scope>NUCLEOTIDE SEQUENCE [LARGE SCALE GENOMIC DNA]</scope>
    <source>
        <strain evidence="12 13">BEG34</strain>
    </source>
</reference>
<comment type="subcellular location">
    <subcellularLocation>
        <location evidence="1">Cell outer membrane</location>
        <topology evidence="1">Lipid-anchor</topology>
    </subcellularLocation>
</comment>
<evidence type="ECO:0000256" key="2">
    <source>
        <dbReference type="ARBA" id="ARBA00009509"/>
    </source>
</evidence>
<comment type="caution">
    <text evidence="12">The sequence shown here is derived from an EMBL/GenBank/DDBJ whole genome shotgun (WGS) entry which is preliminary data.</text>
</comment>
<dbReference type="GO" id="GO:0009306">
    <property type="term" value="P:protein secretion"/>
    <property type="evidence" value="ECO:0007669"/>
    <property type="project" value="InterPro"/>
</dbReference>
<keyword evidence="8 10" id="KW-0998">Cell outer membrane</keyword>
<dbReference type="STRING" id="1070319.CAGGBEG34_210104"/>
<evidence type="ECO:0000313" key="12">
    <source>
        <dbReference type="EMBL" id="CCD29236.1"/>
    </source>
</evidence>
<dbReference type="InterPro" id="IPR043427">
    <property type="entry name" value="YscJ/FliF"/>
</dbReference>
<dbReference type="PANTHER" id="PTHR30046">
    <property type="entry name" value="FLAGELLAR M-RING PROTEIN"/>
    <property type="match status" value="1"/>
</dbReference>
<evidence type="ECO:0000256" key="8">
    <source>
        <dbReference type="ARBA" id="ARBA00023237"/>
    </source>
</evidence>
<evidence type="ECO:0000313" key="13">
    <source>
        <dbReference type="Proteomes" id="UP000054051"/>
    </source>
</evidence>
<dbReference type="InterPro" id="IPR045851">
    <property type="entry name" value="AMP-bd_C_sf"/>
</dbReference>
<feature type="transmembrane region" description="Helical" evidence="10">
    <location>
        <begin position="206"/>
        <end position="228"/>
    </location>
</feature>
<keyword evidence="13" id="KW-1185">Reference proteome</keyword>
<dbReference type="NCBIfam" id="TIGR02544">
    <property type="entry name" value="III_secr_YscJ"/>
    <property type="match status" value="1"/>
</dbReference>
<accession>G2J8Y9</accession>
<evidence type="ECO:0000256" key="1">
    <source>
        <dbReference type="ARBA" id="ARBA00004459"/>
    </source>
</evidence>
<evidence type="ECO:0000256" key="9">
    <source>
        <dbReference type="ARBA" id="ARBA00023288"/>
    </source>
</evidence>
<dbReference type="Pfam" id="PF01514">
    <property type="entry name" value="YscJ_FliF"/>
    <property type="match status" value="1"/>
</dbReference>
<evidence type="ECO:0000256" key="3">
    <source>
        <dbReference type="ARBA" id="ARBA00022448"/>
    </source>
</evidence>
<dbReference type="GO" id="GO:0009279">
    <property type="term" value="C:cell outer membrane"/>
    <property type="evidence" value="ECO:0007669"/>
    <property type="project" value="UniProtKB-SubCell"/>
</dbReference>
<evidence type="ECO:0000256" key="6">
    <source>
        <dbReference type="ARBA" id="ARBA00023136"/>
    </source>
</evidence>
<evidence type="ECO:0000256" key="5">
    <source>
        <dbReference type="ARBA" id="ARBA00022927"/>
    </source>
</evidence>
<feature type="domain" description="Flagellar M-ring N-terminal" evidence="11">
    <location>
        <begin position="13"/>
        <end position="179"/>
    </location>
</feature>
<keyword evidence="4 10" id="KW-0732">Signal</keyword>
<name>G2J8Y9_9BURK</name>
<dbReference type="EMBL" id="CAFB01000038">
    <property type="protein sequence ID" value="CCD29236.1"/>
    <property type="molecule type" value="Genomic_DNA"/>
</dbReference>
<sequence>MLLLSALLAGCKVTLYSDLTESEANQMLALLMMNRISAAKQQNKAGALTLQVEKTQFIQAVEVLRQNGYPRPKYASVMDVFPSNQFISSPEQEKAKMNYLKEQRLESMLMNIDGVIVARVSIGAEPADSLGIETVRPTASVFIKYSPAMNLSTWQGQIRDLVRQGVAGIQDDHISVVMAPASYRYTPSQAQQAMQSWWVRLVQHPLWFGGLAAAVFALLVVAAGFSIWNARRAS</sequence>
<keyword evidence="10" id="KW-1133">Transmembrane helix</keyword>
<protein>
    <recommendedName>
        <fullName evidence="10">Lipoprotein</fullName>
    </recommendedName>
</protein>
<evidence type="ECO:0000256" key="4">
    <source>
        <dbReference type="ARBA" id="ARBA00022729"/>
    </source>
</evidence>
<dbReference type="InterPro" id="IPR003282">
    <property type="entry name" value="T3SS_SctJ"/>
</dbReference>
<evidence type="ECO:0000259" key="11">
    <source>
        <dbReference type="Pfam" id="PF01514"/>
    </source>
</evidence>
<gene>
    <name evidence="12" type="primary">ssaJ</name>
    <name evidence="12" type="ORF">CAGGBEG34_210104</name>
</gene>
<evidence type="ECO:0000256" key="10">
    <source>
        <dbReference type="RuleBase" id="RU364102"/>
    </source>
</evidence>
<keyword evidence="6 10" id="KW-0472">Membrane</keyword>